<sequence length="163" mass="16323">MCGIAPDVLQHLLQRLEQQAAALGALTAQHDNVSAAAEPTALQQLLAGLQEVQLPQQLLSCAQAVAGRIPLSTACNNPGCVSLALRSELLLVGGKSCVCARCKKARYCCKACQVEHWKWHKALCKDKAMPAATAAAAAGAAAAAAAAAAGAAAAAAAAEAAAT</sequence>
<organism evidence="19 20">
    <name type="scientific">Tetradesmus obliquus</name>
    <name type="common">Green alga</name>
    <name type="synonym">Acutodesmus obliquus</name>
    <dbReference type="NCBI Taxonomy" id="3088"/>
    <lineage>
        <taxon>Eukaryota</taxon>
        <taxon>Viridiplantae</taxon>
        <taxon>Chlorophyta</taxon>
        <taxon>core chlorophytes</taxon>
        <taxon>Chlorophyceae</taxon>
        <taxon>CS clade</taxon>
        <taxon>Sphaeropleales</taxon>
        <taxon>Scenedesmaceae</taxon>
        <taxon>Tetradesmus</taxon>
    </lineage>
</organism>
<evidence type="ECO:0000256" key="9">
    <source>
        <dbReference type="ARBA" id="ARBA00022777"/>
    </source>
</evidence>
<comment type="similarity">
    <text evidence="2">Belongs to the polyprenol kinase family.</text>
</comment>
<dbReference type="Pfam" id="PF01753">
    <property type="entry name" value="zf-MYND"/>
    <property type="match status" value="1"/>
</dbReference>
<evidence type="ECO:0000256" key="1">
    <source>
        <dbReference type="ARBA" id="ARBA00004508"/>
    </source>
</evidence>
<dbReference type="GO" id="GO:0009507">
    <property type="term" value="C:chloroplast"/>
    <property type="evidence" value="ECO:0007669"/>
    <property type="project" value="UniProtKB-SubCell"/>
</dbReference>
<evidence type="ECO:0000256" key="15">
    <source>
        <dbReference type="ARBA" id="ARBA00039024"/>
    </source>
</evidence>
<dbReference type="PANTHER" id="PTHR32523">
    <property type="entry name" value="PHYTOL KINASE 1, CHLOROPLASTIC"/>
    <property type="match status" value="1"/>
</dbReference>
<dbReference type="GO" id="GO:0008270">
    <property type="term" value="F:zinc ion binding"/>
    <property type="evidence" value="ECO:0007669"/>
    <property type="project" value="UniProtKB-KW"/>
</dbReference>
<dbReference type="PROSITE" id="PS50865">
    <property type="entry name" value="ZF_MYND_2"/>
    <property type="match status" value="1"/>
</dbReference>
<dbReference type="GO" id="GO:0016020">
    <property type="term" value="C:membrane"/>
    <property type="evidence" value="ECO:0007669"/>
    <property type="project" value="UniProtKB-SubCell"/>
</dbReference>
<evidence type="ECO:0000256" key="6">
    <source>
        <dbReference type="ARBA" id="ARBA00022692"/>
    </source>
</evidence>
<dbReference type="EMBL" id="FNXT01000887">
    <property type="protein sequence ID" value="SZX68885.1"/>
    <property type="molecule type" value="Genomic_DNA"/>
</dbReference>
<evidence type="ECO:0000313" key="20">
    <source>
        <dbReference type="Proteomes" id="UP000256970"/>
    </source>
</evidence>
<dbReference type="InterPro" id="IPR002893">
    <property type="entry name" value="Znf_MYND"/>
</dbReference>
<dbReference type="Proteomes" id="UP000256970">
    <property type="component" value="Unassembled WGS sequence"/>
</dbReference>
<proteinExistence type="inferred from homology"/>
<evidence type="ECO:0000256" key="10">
    <source>
        <dbReference type="ARBA" id="ARBA00022833"/>
    </source>
</evidence>
<dbReference type="GO" id="GO:0010276">
    <property type="term" value="F:phytol kinase activity"/>
    <property type="evidence" value="ECO:0007669"/>
    <property type="project" value="UniProtKB-EC"/>
</dbReference>
<name>A0A383VTR2_TETOB</name>
<evidence type="ECO:0000256" key="2">
    <source>
        <dbReference type="ARBA" id="ARBA00010794"/>
    </source>
</evidence>
<keyword evidence="13" id="KW-0472">Membrane</keyword>
<dbReference type="SUPFAM" id="SSF144232">
    <property type="entry name" value="HIT/MYND zinc finger-like"/>
    <property type="match status" value="1"/>
</dbReference>
<evidence type="ECO:0000256" key="16">
    <source>
        <dbReference type="ARBA" id="ARBA00048889"/>
    </source>
</evidence>
<comment type="catalytic activity">
    <reaction evidence="16">
        <text>phytol + CTP = phytyl phosphate + CDP + H(+)</text>
        <dbReference type="Rhea" id="RHEA:38055"/>
        <dbReference type="ChEBI" id="CHEBI:15378"/>
        <dbReference type="ChEBI" id="CHEBI:17327"/>
        <dbReference type="ChEBI" id="CHEBI:37563"/>
        <dbReference type="ChEBI" id="CHEBI:58069"/>
        <dbReference type="ChEBI" id="CHEBI:75483"/>
        <dbReference type="EC" id="2.7.1.182"/>
    </reaction>
</comment>
<comment type="subcellular location">
    <subcellularLocation>
        <location evidence="1">Plastid</location>
        <location evidence="1">Chloroplast membrane</location>
        <topology evidence="1">Multi-pass membrane protein</topology>
    </subcellularLocation>
</comment>
<keyword evidence="12" id="KW-1133">Transmembrane helix</keyword>
<dbReference type="AlphaFoldDB" id="A0A383VTR2"/>
<keyword evidence="6" id="KW-0812">Transmembrane</keyword>
<keyword evidence="7" id="KW-0479">Metal-binding</keyword>
<keyword evidence="11" id="KW-0809">Transit peptide</keyword>
<protein>
    <recommendedName>
        <fullName evidence="15">phytol kinase</fullName>
        <ecNumber evidence="15">2.7.1.182</ecNumber>
    </recommendedName>
</protein>
<evidence type="ECO:0000256" key="5">
    <source>
        <dbReference type="ARBA" id="ARBA00022679"/>
    </source>
</evidence>
<keyword evidence="10" id="KW-0862">Zinc</keyword>
<evidence type="ECO:0000256" key="8">
    <source>
        <dbReference type="ARBA" id="ARBA00022771"/>
    </source>
</evidence>
<reference evidence="19 20" key="1">
    <citation type="submission" date="2016-10" db="EMBL/GenBank/DDBJ databases">
        <authorList>
            <person name="Cai Z."/>
        </authorList>
    </citation>
    <scope>NUCLEOTIDE SEQUENCE [LARGE SCALE GENOMIC DNA]</scope>
</reference>
<evidence type="ECO:0000313" key="19">
    <source>
        <dbReference type="EMBL" id="SZX68885.1"/>
    </source>
</evidence>
<evidence type="ECO:0000256" key="14">
    <source>
        <dbReference type="ARBA" id="ARBA00024015"/>
    </source>
</evidence>
<dbReference type="EC" id="2.7.1.182" evidence="15"/>
<evidence type="ECO:0000256" key="3">
    <source>
        <dbReference type="ARBA" id="ARBA00022528"/>
    </source>
</evidence>
<keyword evidence="9" id="KW-0418">Kinase</keyword>
<feature type="domain" description="MYND-type" evidence="18">
    <location>
        <begin position="77"/>
        <end position="124"/>
    </location>
</feature>
<dbReference type="Gene3D" id="6.10.140.2220">
    <property type="match status" value="1"/>
</dbReference>
<evidence type="ECO:0000256" key="7">
    <source>
        <dbReference type="ARBA" id="ARBA00022723"/>
    </source>
</evidence>
<evidence type="ECO:0000256" key="4">
    <source>
        <dbReference type="ARBA" id="ARBA00022640"/>
    </source>
</evidence>
<evidence type="ECO:0000256" key="11">
    <source>
        <dbReference type="ARBA" id="ARBA00022946"/>
    </source>
</evidence>
<keyword evidence="20" id="KW-1185">Reference proteome</keyword>
<evidence type="ECO:0000256" key="13">
    <source>
        <dbReference type="ARBA" id="ARBA00023136"/>
    </source>
</evidence>
<keyword evidence="5" id="KW-0808">Transferase</keyword>
<keyword evidence="3" id="KW-0150">Chloroplast</keyword>
<dbReference type="InterPro" id="IPR039606">
    <property type="entry name" value="Phytol/farnesol_kinase"/>
</dbReference>
<comment type="pathway">
    <text evidence="14">Cofactor biosynthesis; tocopherol biosynthesis.</text>
</comment>
<evidence type="ECO:0000256" key="17">
    <source>
        <dbReference type="PROSITE-ProRule" id="PRU00134"/>
    </source>
</evidence>
<keyword evidence="8 17" id="KW-0863">Zinc-finger</keyword>
<accession>A0A383VTR2</accession>
<evidence type="ECO:0000259" key="18">
    <source>
        <dbReference type="PROSITE" id="PS50865"/>
    </source>
</evidence>
<gene>
    <name evidence="19" type="ORF">BQ4739_LOCUS9200</name>
</gene>
<evidence type="ECO:0000256" key="12">
    <source>
        <dbReference type="ARBA" id="ARBA00022989"/>
    </source>
</evidence>
<dbReference type="PANTHER" id="PTHR32523:SF8">
    <property type="entry name" value="DOLICHOL KINASE"/>
    <property type="match status" value="1"/>
</dbReference>
<keyword evidence="4" id="KW-0934">Plastid</keyword>